<dbReference type="PROSITE" id="PS51375">
    <property type="entry name" value="PPR"/>
    <property type="match status" value="1"/>
</dbReference>
<name>A0A813KJV8_POLGL</name>
<dbReference type="EMBL" id="CAJNNW010030261">
    <property type="protein sequence ID" value="CAE8702922.1"/>
    <property type="molecule type" value="Genomic_DNA"/>
</dbReference>
<dbReference type="PANTHER" id="PTHR47447">
    <property type="entry name" value="OS03G0856100 PROTEIN"/>
    <property type="match status" value="1"/>
</dbReference>
<dbReference type="Pfam" id="PF01535">
    <property type="entry name" value="PPR"/>
    <property type="match status" value="1"/>
</dbReference>
<evidence type="ECO:0000313" key="4">
    <source>
        <dbReference type="Proteomes" id="UP000626109"/>
    </source>
</evidence>
<dbReference type="AlphaFoldDB" id="A0A813KJV8"/>
<reference evidence="3" key="1">
    <citation type="submission" date="2021-02" db="EMBL/GenBank/DDBJ databases">
        <authorList>
            <person name="Dougan E. K."/>
            <person name="Rhodes N."/>
            <person name="Thang M."/>
            <person name="Chan C."/>
        </authorList>
    </citation>
    <scope>NUCLEOTIDE SEQUENCE</scope>
</reference>
<evidence type="ECO:0000256" key="1">
    <source>
        <dbReference type="ARBA" id="ARBA00022737"/>
    </source>
</evidence>
<dbReference type="InterPro" id="IPR002885">
    <property type="entry name" value="PPR_rpt"/>
</dbReference>
<evidence type="ECO:0008006" key="5">
    <source>
        <dbReference type="Google" id="ProtNLM"/>
    </source>
</evidence>
<dbReference type="InterPro" id="IPR011990">
    <property type="entry name" value="TPR-like_helical_dom_sf"/>
</dbReference>
<proteinExistence type="predicted"/>
<sequence>MGVAYIQGVACRVAACASNSGNKKLRLAVNRMAAVRGVPAQQPNPVIVRQASRQDLLGRLRDRSTGNSELFQTVEALRTGGLLTNAREYVSAITACRRLLKWDGSLLLLSDLCSSRLAPDLITCGAVISTCERALQWEWALWLLDVMPGYKLKPDVMTCSAAISACAKSLKWELALGLLHDMDQGG</sequence>
<dbReference type="Gene3D" id="1.25.40.10">
    <property type="entry name" value="Tetratricopeptide repeat domain"/>
    <property type="match status" value="1"/>
</dbReference>
<protein>
    <recommendedName>
        <fullName evidence="5">Pentatricopeptide repeat-containing protein</fullName>
    </recommendedName>
</protein>
<keyword evidence="1" id="KW-0677">Repeat</keyword>
<feature type="non-terminal residue" evidence="3">
    <location>
        <position position="1"/>
    </location>
</feature>
<evidence type="ECO:0000313" key="3">
    <source>
        <dbReference type="EMBL" id="CAE8702922.1"/>
    </source>
</evidence>
<organism evidence="3 4">
    <name type="scientific">Polarella glacialis</name>
    <name type="common">Dinoflagellate</name>
    <dbReference type="NCBI Taxonomy" id="89957"/>
    <lineage>
        <taxon>Eukaryota</taxon>
        <taxon>Sar</taxon>
        <taxon>Alveolata</taxon>
        <taxon>Dinophyceae</taxon>
        <taxon>Suessiales</taxon>
        <taxon>Suessiaceae</taxon>
        <taxon>Polarella</taxon>
    </lineage>
</organism>
<dbReference type="PANTHER" id="PTHR47447:SF17">
    <property type="entry name" value="OS12G0638900 PROTEIN"/>
    <property type="match status" value="1"/>
</dbReference>
<feature type="repeat" description="PPR" evidence="2">
    <location>
        <begin position="155"/>
        <end position="186"/>
    </location>
</feature>
<comment type="caution">
    <text evidence="3">The sequence shown here is derived from an EMBL/GenBank/DDBJ whole genome shotgun (WGS) entry which is preliminary data.</text>
</comment>
<evidence type="ECO:0000256" key="2">
    <source>
        <dbReference type="PROSITE-ProRule" id="PRU00708"/>
    </source>
</evidence>
<gene>
    <name evidence="3" type="ORF">PGLA2088_LOCUS32655</name>
</gene>
<dbReference type="Proteomes" id="UP000626109">
    <property type="component" value="Unassembled WGS sequence"/>
</dbReference>
<accession>A0A813KJV8</accession>